<protein>
    <recommendedName>
        <fullName evidence="8">MLO-like protein</fullName>
    </recommendedName>
</protein>
<dbReference type="RefSeq" id="XP_039145961.1">
    <property type="nucleotide sequence ID" value="XM_039290027.1"/>
</dbReference>
<accession>A0AB40D0S1</accession>
<dbReference type="Proteomes" id="UP001515500">
    <property type="component" value="Chromosome 19"/>
</dbReference>
<evidence type="ECO:0000313" key="10">
    <source>
        <dbReference type="Proteomes" id="UP001515500"/>
    </source>
</evidence>
<keyword evidence="10" id="KW-1185">Reference proteome</keyword>
<feature type="transmembrane region" description="Helical" evidence="9">
    <location>
        <begin position="136"/>
        <end position="157"/>
    </location>
</feature>
<feature type="transmembrane region" description="Helical" evidence="9">
    <location>
        <begin position="312"/>
        <end position="336"/>
    </location>
</feature>
<evidence type="ECO:0000256" key="6">
    <source>
        <dbReference type="ARBA" id="ARBA00023136"/>
    </source>
</evidence>
<feature type="transmembrane region" description="Helical" evidence="9">
    <location>
        <begin position="348"/>
        <end position="376"/>
    </location>
</feature>
<keyword evidence="3 8" id="KW-0812">Transmembrane</keyword>
<dbReference type="GO" id="GO:0016020">
    <property type="term" value="C:membrane"/>
    <property type="evidence" value="ECO:0007669"/>
    <property type="project" value="UniProtKB-SubCell"/>
</dbReference>
<evidence type="ECO:0000256" key="2">
    <source>
        <dbReference type="ARBA" id="ARBA00006574"/>
    </source>
</evidence>
<evidence type="ECO:0000256" key="5">
    <source>
        <dbReference type="ARBA" id="ARBA00022989"/>
    </source>
</evidence>
<evidence type="ECO:0000256" key="3">
    <source>
        <dbReference type="ARBA" id="ARBA00022692"/>
    </source>
</evidence>
<name>A0AB40D0S1_DIOCR</name>
<feature type="transmembrane region" description="Helical" evidence="9">
    <location>
        <begin position="49"/>
        <end position="70"/>
    </location>
</feature>
<reference evidence="11" key="1">
    <citation type="submission" date="2025-08" db="UniProtKB">
        <authorList>
            <consortium name="RefSeq"/>
        </authorList>
    </citation>
    <scope>IDENTIFICATION</scope>
</reference>
<proteinExistence type="inferred from homology"/>
<evidence type="ECO:0000313" key="11">
    <source>
        <dbReference type="RefSeq" id="XP_039145961.1"/>
    </source>
</evidence>
<dbReference type="AlphaFoldDB" id="A0AB40D0S1"/>
<comment type="function">
    <text evidence="8">May be involved in modulation of pathogen defense and leaf cell death.</text>
</comment>
<keyword evidence="6 8" id="KW-0472">Membrane</keyword>
<dbReference type="InterPro" id="IPR004326">
    <property type="entry name" value="Mlo"/>
</dbReference>
<organism evidence="10 11">
    <name type="scientific">Dioscorea cayennensis subsp. rotundata</name>
    <name type="common">White Guinea yam</name>
    <name type="synonym">Dioscorea rotundata</name>
    <dbReference type="NCBI Taxonomy" id="55577"/>
    <lineage>
        <taxon>Eukaryota</taxon>
        <taxon>Viridiplantae</taxon>
        <taxon>Streptophyta</taxon>
        <taxon>Embryophyta</taxon>
        <taxon>Tracheophyta</taxon>
        <taxon>Spermatophyta</taxon>
        <taxon>Magnoliopsida</taxon>
        <taxon>Liliopsida</taxon>
        <taxon>Dioscoreales</taxon>
        <taxon>Dioscoreaceae</taxon>
        <taxon>Dioscorea</taxon>
    </lineage>
</organism>
<comment type="similarity">
    <text evidence="2 8">Belongs to the MLO family.</text>
</comment>
<feature type="transmembrane region" description="Helical" evidence="9">
    <location>
        <begin position="232"/>
        <end position="253"/>
    </location>
</feature>
<feature type="transmembrane region" description="Helical" evidence="9">
    <location>
        <begin position="259"/>
        <end position="278"/>
    </location>
</feature>
<comment type="subcellular location">
    <subcellularLocation>
        <location evidence="1 8">Membrane</location>
        <topology evidence="1 8">Multi-pass membrane protein</topology>
    </subcellularLocation>
</comment>
<dbReference type="GO" id="GO:0005516">
    <property type="term" value="F:calmodulin binding"/>
    <property type="evidence" value="ECO:0007669"/>
    <property type="project" value="UniProtKB-KW"/>
</dbReference>
<evidence type="ECO:0000256" key="1">
    <source>
        <dbReference type="ARBA" id="ARBA00004141"/>
    </source>
</evidence>
<evidence type="ECO:0000256" key="8">
    <source>
        <dbReference type="RuleBase" id="RU280816"/>
    </source>
</evidence>
<keyword evidence="7 8" id="KW-0568">Pathogenesis-related protein</keyword>
<gene>
    <name evidence="11" type="primary">LOC120283361</name>
    <name evidence="8" type="synonym">MLO</name>
</gene>
<feature type="transmembrane region" description="Helical" evidence="9">
    <location>
        <begin position="14"/>
        <end position="37"/>
    </location>
</feature>
<sequence length="520" mass="60154">MATMERSLPDTPTWSIVTVLIAMVLLGTLIHVSILRFRKWLLRTQKKPLLAAVETIMQDIMVFGLLSLLMGHWTVWISHICIKETAVSNEFYPCLKNAYVNNSHSSRFWEIEKHGSCPQGLKPFVTHGNLESLHRLLLVLGAIHVLYCLLTVILAMLQIDSWRAWEVQAENAIIQNMQDGLDEESIKQMLTKHRSRVILAWSKNKVFIWMIHKLHLSYNFHKYLLRSMDDEFQIIVGISVPVWGYAIICVLLNVHGSSVYYWISLLPFPLILIVGTKLQNFVMHVTPKIRKENQSKGKKRCNELFRLGQSKFLLWLVQVISFQNAFEMATLMWSLWEINSTLCYMENQLFIMIRLTVGMLFQFWSSYFVFPLYVIVTQMGPEMKKSVFSKSVRESLHNWSRRSKHSLQKDSFGRSLTTTSSLVSLDLTDDDKMDEIIQEENTCLNSFGTVKMHPGMGPEMKLVFSKSVRESLHNWSRRSKHSLQKDSSGRSLTTITSSLVSLDLTDDDKMDEIIQEETHA</sequence>
<dbReference type="GeneID" id="120283361"/>
<dbReference type="PANTHER" id="PTHR31942:SF62">
    <property type="entry name" value="MLO-LIKE PROTEIN"/>
    <property type="match status" value="1"/>
</dbReference>
<dbReference type="GO" id="GO:0006952">
    <property type="term" value="P:defense response"/>
    <property type="evidence" value="ECO:0007669"/>
    <property type="project" value="UniProtKB-KW"/>
</dbReference>
<keyword evidence="5 8" id="KW-1133">Transmembrane helix</keyword>
<dbReference type="Pfam" id="PF03094">
    <property type="entry name" value="Mlo"/>
    <property type="match status" value="2"/>
</dbReference>
<evidence type="ECO:0000256" key="9">
    <source>
        <dbReference type="SAM" id="Phobius"/>
    </source>
</evidence>
<evidence type="ECO:0000256" key="7">
    <source>
        <dbReference type="ARBA" id="ARBA00023265"/>
    </source>
</evidence>
<keyword evidence="8" id="KW-0112">Calmodulin-binding</keyword>
<comment type="domain">
    <text evidence="8">The C-terminus contains a calmodulin-binding domain, which binds calmodulin in a calcium-dependent fashion.</text>
</comment>
<keyword evidence="4 8" id="KW-0611">Plant defense</keyword>
<dbReference type="PANTHER" id="PTHR31942">
    <property type="entry name" value="MLO-LIKE PROTEIN 1"/>
    <property type="match status" value="1"/>
</dbReference>
<evidence type="ECO:0000256" key="4">
    <source>
        <dbReference type="ARBA" id="ARBA00022821"/>
    </source>
</evidence>